<reference evidence="3" key="1">
    <citation type="submission" date="2017-02" db="UniProtKB">
        <authorList>
            <consortium name="WormBaseParasite"/>
        </authorList>
    </citation>
    <scope>IDENTIFICATION</scope>
</reference>
<evidence type="ECO:0000313" key="2">
    <source>
        <dbReference type="Proteomes" id="UP000046393"/>
    </source>
</evidence>
<sequence>MSTESKADAPLTPIYNNYKPPWLGCFSRRRREYNGRKEYWGEAGYKDEVVQAGRWRMFPSRYLEEDPDWYDKKVEDGTSMVGMFGLDSTKYPDFSKKGDTPGSLKEFQDHIFKNSLQYKQIAKKWQLSDEHPGFSISPTLDTLYYTHKGWLGRSGIPNSWFHLGPQFFRKPINEGTFEKGLACAKYTAIFMLPYTLFDIKAFETVKREVLTPKTFLKRYMQLVPIPVALAFTWGVAISLSANIRRKDDLYNHLYASTTAGTVLGLMQRNTARGLFLGAILLFLGTVWQYSRVQQHGLQGRQIIQETGGWWGGPTVWKLLNRGDIEVPTEKY</sequence>
<organism evidence="2 3">
    <name type="scientific">Syphacia muris</name>
    <dbReference type="NCBI Taxonomy" id="451379"/>
    <lineage>
        <taxon>Eukaryota</taxon>
        <taxon>Metazoa</taxon>
        <taxon>Ecdysozoa</taxon>
        <taxon>Nematoda</taxon>
        <taxon>Chromadorea</taxon>
        <taxon>Rhabditida</taxon>
        <taxon>Spirurina</taxon>
        <taxon>Oxyuridomorpha</taxon>
        <taxon>Oxyuroidea</taxon>
        <taxon>Oxyuridae</taxon>
        <taxon>Syphacia</taxon>
    </lineage>
</organism>
<name>A0A0N5B0R1_9BILA</name>
<feature type="transmembrane region" description="Helical" evidence="1">
    <location>
        <begin position="273"/>
        <end position="290"/>
    </location>
</feature>
<proteinExistence type="predicted"/>
<feature type="transmembrane region" description="Helical" evidence="1">
    <location>
        <begin position="222"/>
        <end position="243"/>
    </location>
</feature>
<accession>A0A0N5B0R1</accession>
<dbReference type="WBParaSite" id="SMUV_0001086301-mRNA-1">
    <property type="protein sequence ID" value="SMUV_0001086301-mRNA-1"/>
    <property type="gene ID" value="SMUV_0001086301"/>
</dbReference>
<keyword evidence="1" id="KW-1133">Transmembrane helix</keyword>
<keyword evidence="1" id="KW-0472">Membrane</keyword>
<keyword evidence="1" id="KW-0812">Transmembrane</keyword>
<keyword evidence="2" id="KW-1185">Reference proteome</keyword>
<protein>
    <submittedName>
        <fullName evidence="3">HIG1 domain-containing protein</fullName>
    </submittedName>
</protein>
<evidence type="ECO:0000256" key="1">
    <source>
        <dbReference type="SAM" id="Phobius"/>
    </source>
</evidence>
<dbReference type="AlphaFoldDB" id="A0A0N5B0R1"/>
<dbReference type="Proteomes" id="UP000046393">
    <property type="component" value="Unplaced"/>
</dbReference>
<evidence type="ECO:0000313" key="3">
    <source>
        <dbReference type="WBParaSite" id="SMUV_0001086301-mRNA-1"/>
    </source>
</evidence>